<dbReference type="GO" id="GO:0003677">
    <property type="term" value="F:DNA binding"/>
    <property type="evidence" value="ECO:0007669"/>
    <property type="project" value="InterPro"/>
</dbReference>
<gene>
    <name evidence="2" type="ORF">BTO16_07130</name>
</gene>
<comment type="function">
    <text evidence="1">Toxic component of a type II toxin-antitoxin (TA) system.</text>
</comment>
<comment type="similarity">
    <text evidence="1">Belongs to the PemK/MazF family.</text>
</comment>
<dbReference type="GO" id="GO:0004521">
    <property type="term" value="F:RNA endonuclease activity"/>
    <property type="evidence" value="ECO:0007669"/>
    <property type="project" value="TreeGrafter"/>
</dbReference>
<keyword evidence="1" id="KW-0378">Hydrolase</keyword>
<dbReference type="PIRSF" id="PIRSF033490">
    <property type="entry name" value="MazF"/>
    <property type="match status" value="1"/>
</dbReference>
<dbReference type="GO" id="GO:0016787">
    <property type="term" value="F:hydrolase activity"/>
    <property type="evidence" value="ECO:0007669"/>
    <property type="project" value="UniProtKB-KW"/>
</dbReference>
<dbReference type="RefSeq" id="WP_105020932.1">
    <property type="nucleotide sequence ID" value="NZ_MSCM01000001.1"/>
</dbReference>
<dbReference type="InterPro" id="IPR011067">
    <property type="entry name" value="Plasmid_toxin/cell-grow_inhib"/>
</dbReference>
<reference evidence="2 3" key="1">
    <citation type="submission" date="2016-12" db="EMBL/GenBank/DDBJ databases">
        <title>Trade-off between light-utilization and light-protection in marine flavobacteria.</title>
        <authorList>
            <person name="Kumagai Y."/>
            <person name="Yoshizawa S."/>
            <person name="Kogure K."/>
            <person name="Iwasaki W."/>
        </authorList>
    </citation>
    <scope>NUCLEOTIDE SEQUENCE [LARGE SCALE GENOMIC DNA]</scope>
    <source>
        <strain evidence="2 3">ATCC 43844</strain>
    </source>
</reference>
<evidence type="ECO:0000313" key="3">
    <source>
        <dbReference type="Proteomes" id="UP000239068"/>
    </source>
</evidence>
<proteinExistence type="inferred from homology"/>
<evidence type="ECO:0000256" key="1">
    <source>
        <dbReference type="PIRNR" id="PIRNR033490"/>
    </source>
</evidence>
<organism evidence="2 3">
    <name type="scientific">Polaribacter glomeratus</name>
    <dbReference type="NCBI Taxonomy" id="102"/>
    <lineage>
        <taxon>Bacteria</taxon>
        <taxon>Pseudomonadati</taxon>
        <taxon>Bacteroidota</taxon>
        <taxon>Flavobacteriia</taxon>
        <taxon>Flavobacteriales</taxon>
        <taxon>Flavobacteriaceae</taxon>
    </lineage>
</organism>
<evidence type="ECO:0000313" key="2">
    <source>
        <dbReference type="EMBL" id="PQJ82364.1"/>
    </source>
</evidence>
<dbReference type="EC" id="3.1.-.-" evidence="1"/>
<keyword evidence="1" id="KW-0540">Nuclease</keyword>
<dbReference type="EMBL" id="MSCM01000001">
    <property type="protein sequence ID" value="PQJ82364.1"/>
    <property type="molecule type" value="Genomic_DNA"/>
</dbReference>
<dbReference type="SUPFAM" id="SSF50118">
    <property type="entry name" value="Cell growth inhibitor/plasmid maintenance toxic component"/>
    <property type="match status" value="1"/>
</dbReference>
<dbReference type="AlphaFoldDB" id="A0A2S7WXQ1"/>
<keyword evidence="2" id="KW-0251">Elongation factor</keyword>
<keyword evidence="3" id="KW-1185">Reference proteome</keyword>
<keyword evidence="2" id="KW-0648">Protein biosynthesis</keyword>
<protein>
    <recommendedName>
        <fullName evidence="1">mRNA interferase</fullName>
        <ecNumber evidence="1">3.1.-.-</ecNumber>
    </recommendedName>
</protein>
<dbReference type="GO" id="GO:0006402">
    <property type="term" value="P:mRNA catabolic process"/>
    <property type="evidence" value="ECO:0007669"/>
    <property type="project" value="TreeGrafter"/>
</dbReference>
<dbReference type="PANTHER" id="PTHR33988">
    <property type="entry name" value="ENDORIBONUCLEASE MAZF-RELATED"/>
    <property type="match status" value="1"/>
</dbReference>
<name>A0A2S7WXQ1_9FLAO</name>
<dbReference type="Gene3D" id="2.30.30.110">
    <property type="match status" value="1"/>
</dbReference>
<dbReference type="Pfam" id="PF02452">
    <property type="entry name" value="PemK_toxin"/>
    <property type="match status" value="1"/>
</dbReference>
<dbReference type="InterPro" id="IPR003477">
    <property type="entry name" value="PemK-like"/>
</dbReference>
<comment type="caution">
    <text evidence="2">The sequence shown here is derived from an EMBL/GenBank/DDBJ whole genome shotgun (WGS) entry which is preliminary data.</text>
</comment>
<accession>A0A2S7WXQ1</accession>
<dbReference type="GO" id="GO:0003746">
    <property type="term" value="F:translation elongation factor activity"/>
    <property type="evidence" value="ECO:0007669"/>
    <property type="project" value="UniProtKB-KW"/>
</dbReference>
<dbReference type="Proteomes" id="UP000239068">
    <property type="component" value="Unassembled WGS sequence"/>
</dbReference>
<sequence>MKQGGIWELYLNLTKGSEQNGPRPAVIISGNMLNKYLEVVIVCPLTTSVKNYKGNLILKPNETNGLSKISEVLTFHVQSVSKTMLDKKIGQIPLKQVDVIKKTLNDILKY</sequence>
<dbReference type="OrthoDB" id="9808744at2"/>
<keyword evidence="1" id="KW-0255">Endonuclease</keyword>
<dbReference type="GO" id="GO:0016075">
    <property type="term" value="P:rRNA catabolic process"/>
    <property type="evidence" value="ECO:0007669"/>
    <property type="project" value="TreeGrafter"/>
</dbReference>